<reference evidence="2 3" key="1">
    <citation type="journal article" date="2021" name="DNA Res.">
        <title>Genome analysis of Candida subhashii reveals its hybrid nature and dual mitochondrial genome conformations.</title>
        <authorList>
            <person name="Mixao V."/>
            <person name="Hegedusova E."/>
            <person name="Saus E."/>
            <person name="Pryszcz L.P."/>
            <person name="Cillingova A."/>
            <person name="Nosek J."/>
            <person name="Gabaldon T."/>
        </authorList>
    </citation>
    <scope>NUCLEOTIDE SEQUENCE [LARGE SCALE GENOMIC DNA]</scope>
    <source>
        <strain evidence="2 3">CBS 10753</strain>
    </source>
</reference>
<dbReference type="EMBL" id="JAGSYN010000189">
    <property type="protein sequence ID" value="KAG7661912.1"/>
    <property type="molecule type" value="Genomic_DNA"/>
</dbReference>
<feature type="compositionally biased region" description="Low complexity" evidence="1">
    <location>
        <begin position="1"/>
        <end position="14"/>
    </location>
</feature>
<gene>
    <name evidence="2" type="ORF">J8A68_004579</name>
</gene>
<dbReference type="Proteomes" id="UP000694255">
    <property type="component" value="Unassembled WGS sequence"/>
</dbReference>
<comment type="caution">
    <text evidence="2">The sequence shown here is derived from an EMBL/GenBank/DDBJ whole genome shotgun (WGS) entry which is preliminary data.</text>
</comment>
<dbReference type="GeneID" id="73471379"/>
<organism evidence="2 3">
    <name type="scientific">[Candida] subhashii</name>
    <dbReference type="NCBI Taxonomy" id="561895"/>
    <lineage>
        <taxon>Eukaryota</taxon>
        <taxon>Fungi</taxon>
        <taxon>Dikarya</taxon>
        <taxon>Ascomycota</taxon>
        <taxon>Saccharomycotina</taxon>
        <taxon>Pichiomycetes</taxon>
        <taxon>Debaryomycetaceae</taxon>
        <taxon>Spathaspora</taxon>
    </lineage>
</organism>
<keyword evidence="3" id="KW-1185">Reference proteome</keyword>
<sequence>MKRASSSIDSCSTRSTKKLRLTMTPTNESSLSSSDGIPNRMSVKQPISYIYHNNPPKQIINNNNSGNCFNGVCTPTCYFKDNIPILPSQGILPNKYLFEDDEEQEDDDDVDEYEYDDEDISYYKASMNQDLLRIDQLILMN</sequence>
<feature type="region of interest" description="Disordered" evidence="1">
    <location>
        <begin position="1"/>
        <end position="40"/>
    </location>
</feature>
<dbReference type="RefSeq" id="XP_049262145.1">
    <property type="nucleotide sequence ID" value="XM_049408553.1"/>
</dbReference>
<feature type="compositionally biased region" description="Polar residues" evidence="1">
    <location>
        <begin position="23"/>
        <end position="36"/>
    </location>
</feature>
<accession>A0A8J5QJE1</accession>
<evidence type="ECO:0000256" key="1">
    <source>
        <dbReference type="SAM" id="MobiDB-lite"/>
    </source>
</evidence>
<protein>
    <submittedName>
        <fullName evidence="2">Uncharacterized protein</fullName>
    </submittedName>
</protein>
<evidence type="ECO:0000313" key="3">
    <source>
        <dbReference type="Proteomes" id="UP000694255"/>
    </source>
</evidence>
<evidence type="ECO:0000313" key="2">
    <source>
        <dbReference type="EMBL" id="KAG7661912.1"/>
    </source>
</evidence>
<name>A0A8J5QJE1_9ASCO</name>
<proteinExistence type="predicted"/>
<dbReference type="AlphaFoldDB" id="A0A8J5QJE1"/>